<evidence type="ECO:0000259" key="3">
    <source>
        <dbReference type="PROSITE" id="PS50825"/>
    </source>
</evidence>
<dbReference type="RefSeq" id="WP_311428456.1">
    <property type="nucleotide sequence ID" value="NZ_JAVRIA010000021.1"/>
</dbReference>
<dbReference type="PROSITE" id="PS50041">
    <property type="entry name" value="C_TYPE_LECTIN_2"/>
    <property type="match status" value="1"/>
</dbReference>
<dbReference type="SUPFAM" id="SSF56436">
    <property type="entry name" value="C-type lectin-like"/>
    <property type="match status" value="1"/>
</dbReference>
<feature type="domain" description="C-type lectin" evidence="2">
    <location>
        <begin position="305"/>
        <end position="427"/>
    </location>
</feature>
<accession>A0ABU2YPG6</accession>
<dbReference type="PROSITE" id="PS50825">
    <property type="entry name" value="HYR"/>
    <property type="match status" value="1"/>
</dbReference>
<dbReference type="InterPro" id="IPR001304">
    <property type="entry name" value="C-type_lectin-like"/>
</dbReference>
<keyword evidence="1" id="KW-0677">Repeat</keyword>
<evidence type="ECO:0000256" key="1">
    <source>
        <dbReference type="ARBA" id="ARBA00022737"/>
    </source>
</evidence>
<dbReference type="InterPro" id="IPR016186">
    <property type="entry name" value="C-type_lectin-like/link_sf"/>
</dbReference>
<sequence length="533" mass="59071">EFDVELPGDESYQCIDDVPSAIETTATDNCDSDVTVEFTETMSGGIVTECPIDDASNHTIWITGINPLNAENKNWEAIGENMFVTYPNGTAKLSGMVENKVNSDQKFEYVVWLKDKRSYEEWTALTYDGVNNREEKLNAGTSVEITDQYLGWDYYEVDESKTNQLVGLGDYEGDVLTITHKPANLKWAVQVGDRASLQSEGYGLSMWMYLNGTVDGEPYSSHGDINISLGGDQGGDCIETQTSCEKTITRTWSVVDDCENLTEHIQVITINDDVAPTVDCPKDIEVDAFSQDAPEIDGFTTLGTYNNKYYYLSNSTVLGSEVITVCQSNGGNPVTVNNSDENEWIKNAVYATPGNNNIHYYIGLNDGAQEGEFVWADGDDCEYRNWFNNEPNDFNNNEDCVEVGFFSSDRSKWNDIFCTTGHKFVMEITPDCKGVVVNFETPKGEDNCDDNPEVVQIDGPASGSEFPVGTTEVTFMVIDACGNSSECSFEVVVNCPDTTDECEESQQPARVAQAEEQVEFKAYPVPFKDNVTI</sequence>
<protein>
    <submittedName>
        <fullName evidence="4">Lectin-like protein</fullName>
    </submittedName>
</protein>
<dbReference type="Gene3D" id="3.10.100.10">
    <property type="entry name" value="Mannose-Binding Protein A, subunit A"/>
    <property type="match status" value="1"/>
</dbReference>
<dbReference type="CDD" id="cd00037">
    <property type="entry name" value="CLECT"/>
    <property type="match status" value="1"/>
</dbReference>
<reference evidence="4 5" key="1">
    <citation type="submission" date="2023-09" db="EMBL/GenBank/DDBJ databases">
        <authorList>
            <person name="Rey-Velasco X."/>
        </authorList>
    </citation>
    <scope>NUCLEOTIDE SEQUENCE [LARGE SCALE GENOMIC DNA]</scope>
    <source>
        <strain evidence="4 5">W332</strain>
    </source>
</reference>
<evidence type="ECO:0000313" key="5">
    <source>
        <dbReference type="Proteomes" id="UP001259492"/>
    </source>
</evidence>
<dbReference type="InterPro" id="IPR003410">
    <property type="entry name" value="HYR_dom"/>
</dbReference>
<dbReference type="EMBL" id="JAVRIA010000021">
    <property type="protein sequence ID" value="MDT0559695.1"/>
    <property type="molecule type" value="Genomic_DNA"/>
</dbReference>
<dbReference type="InterPro" id="IPR016187">
    <property type="entry name" value="CTDL_fold"/>
</dbReference>
<dbReference type="Pfam" id="PF00059">
    <property type="entry name" value="Lectin_C"/>
    <property type="match status" value="1"/>
</dbReference>
<feature type="non-terminal residue" evidence="4">
    <location>
        <position position="533"/>
    </location>
</feature>
<organism evidence="4 5">
    <name type="scientific">Microcosmobacter mediterraneus</name>
    <dbReference type="NCBI Taxonomy" id="3075607"/>
    <lineage>
        <taxon>Bacteria</taxon>
        <taxon>Pseudomonadati</taxon>
        <taxon>Bacteroidota</taxon>
        <taxon>Flavobacteriia</taxon>
        <taxon>Flavobacteriales</taxon>
        <taxon>Flavobacteriaceae</taxon>
        <taxon>Microcosmobacter</taxon>
    </lineage>
</organism>
<proteinExistence type="predicted"/>
<dbReference type="InterPro" id="IPR050111">
    <property type="entry name" value="C-type_lectin/snaclec_domain"/>
</dbReference>
<comment type="caution">
    <text evidence="4">The sequence shown here is derived from an EMBL/GenBank/DDBJ whole genome shotgun (WGS) entry which is preliminary data.</text>
</comment>
<keyword evidence="5" id="KW-1185">Reference proteome</keyword>
<name>A0ABU2YPG6_9FLAO</name>
<gene>
    <name evidence="4" type="ORF">RM697_13660</name>
</gene>
<dbReference type="SMART" id="SM00034">
    <property type="entry name" value="CLECT"/>
    <property type="match status" value="1"/>
</dbReference>
<evidence type="ECO:0000313" key="4">
    <source>
        <dbReference type="EMBL" id="MDT0559695.1"/>
    </source>
</evidence>
<dbReference type="PANTHER" id="PTHR22803">
    <property type="entry name" value="MANNOSE, PHOSPHOLIPASE, LECTIN RECEPTOR RELATED"/>
    <property type="match status" value="1"/>
</dbReference>
<dbReference type="Proteomes" id="UP001259492">
    <property type="component" value="Unassembled WGS sequence"/>
</dbReference>
<feature type="non-terminal residue" evidence="4">
    <location>
        <position position="1"/>
    </location>
</feature>
<evidence type="ECO:0000259" key="2">
    <source>
        <dbReference type="PROSITE" id="PS50041"/>
    </source>
</evidence>
<feature type="domain" description="HYR" evidence="3">
    <location>
        <begin position="408"/>
        <end position="495"/>
    </location>
</feature>